<keyword evidence="1" id="KW-0479">Metal-binding</keyword>
<dbReference type="AlphaFoldDB" id="A0A9J5ZI97"/>
<dbReference type="Proteomes" id="UP000824120">
    <property type="component" value="Chromosome 4"/>
</dbReference>
<keyword evidence="2 4" id="KW-0863">Zinc-finger</keyword>
<organism evidence="6 7">
    <name type="scientific">Solanum commersonii</name>
    <name type="common">Commerson's wild potato</name>
    <name type="synonym">Commerson's nightshade</name>
    <dbReference type="NCBI Taxonomy" id="4109"/>
    <lineage>
        <taxon>Eukaryota</taxon>
        <taxon>Viridiplantae</taxon>
        <taxon>Streptophyta</taxon>
        <taxon>Embryophyta</taxon>
        <taxon>Tracheophyta</taxon>
        <taxon>Spermatophyta</taxon>
        <taxon>Magnoliopsida</taxon>
        <taxon>eudicotyledons</taxon>
        <taxon>Gunneridae</taxon>
        <taxon>Pentapetalae</taxon>
        <taxon>asterids</taxon>
        <taxon>lamiids</taxon>
        <taxon>Solanales</taxon>
        <taxon>Solanaceae</taxon>
        <taxon>Solanoideae</taxon>
        <taxon>Solaneae</taxon>
        <taxon>Solanum</taxon>
    </lineage>
</organism>
<evidence type="ECO:0000256" key="3">
    <source>
        <dbReference type="ARBA" id="ARBA00022833"/>
    </source>
</evidence>
<proteinExistence type="predicted"/>
<evidence type="ECO:0000256" key="1">
    <source>
        <dbReference type="ARBA" id="ARBA00022723"/>
    </source>
</evidence>
<evidence type="ECO:0000313" key="7">
    <source>
        <dbReference type="Proteomes" id="UP000824120"/>
    </source>
</evidence>
<dbReference type="Pfam" id="PF04434">
    <property type="entry name" value="SWIM"/>
    <property type="match status" value="1"/>
</dbReference>
<evidence type="ECO:0000259" key="5">
    <source>
        <dbReference type="PROSITE" id="PS50966"/>
    </source>
</evidence>
<protein>
    <recommendedName>
        <fullName evidence="5">SWIM-type domain-containing protein</fullName>
    </recommendedName>
</protein>
<dbReference type="SMART" id="SM00575">
    <property type="entry name" value="ZnF_PMZ"/>
    <property type="match status" value="1"/>
</dbReference>
<reference evidence="6 7" key="1">
    <citation type="submission" date="2020-09" db="EMBL/GenBank/DDBJ databases">
        <title>De no assembly of potato wild relative species, Solanum commersonii.</title>
        <authorList>
            <person name="Cho K."/>
        </authorList>
    </citation>
    <scope>NUCLEOTIDE SEQUENCE [LARGE SCALE GENOMIC DNA]</scope>
    <source>
        <strain evidence="6">LZ3.2</strain>
        <tissue evidence="6">Leaf</tissue>
    </source>
</reference>
<dbReference type="OrthoDB" id="1036089at2759"/>
<sequence>MNEEILEKSFEIVMFCNDPTGEDSFGCGYLKKKKTNLVVLLYFNGRWDPSNKYINYLADGVLINTESTFATLISIIATQLSIGTSTSKVEIRYKIDERSPPIQIYNDMGVKVYVETKKEHRDMARYPLCVTTTEPVNLETNFALIPLLCSDTSEDMRVIHNLYFSNTFNGIGEAIGLIGFGSCEEVDELEELAPGIIVNPNHSLFEKDQVYKNKYVLISALKRHSILKHFQFKTTRSSSIRSKATFSGFHLGKKYENILQRNKTASEKLRVVETNKYVYMVLDGITQFTVCLHQCTCTCRRFQLDELSCPHALAVLTIKHTDESTWNTPTHVLEEVVLPPHGKRPPGRPKNKRHTQLREDGFKKSKITCNNCGQQNHNRKTCKNLQISFGECLPLLVDLEYVGHYLQTPQMQQRKLHSP</sequence>
<name>A0A9J5ZI97_SOLCO</name>
<evidence type="ECO:0000313" key="6">
    <source>
        <dbReference type="EMBL" id="KAG5610558.1"/>
    </source>
</evidence>
<gene>
    <name evidence="6" type="ORF">H5410_021839</name>
</gene>
<dbReference type="PROSITE" id="PS50966">
    <property type="entry name" value="ZF_SWIM"/>
    <property type="match status" value="1"/>
</dbReference>
<dbReference type="PANTHER" id="PTHR31973">
    <property type="entry name" value="POLYPROTEIN, PUTATIVE-RELATED"/>
    <property type="match status" value="1"/>
</dbReference>
<keyword evidence="7" id="KW-1185">Reference proteome</keyword>
<dbReference type="PANTHER" id="PTHR31973:SF113">
    <property type="entry name" value="PROTEIN FAR1-RELATED SEQUENCE 5-LIKE"/>
    <property type="match status" value="1"/>
</dbReference>
<feature type="domain" description="SWIM-type" evidence="5">
    <location>
        <begin position="288"/>
        <end position="320"/>
    </location>
</feature>
<dbReference type="GO" id="GO:0008270">
    <property type="term" value="F:zinc ion binding"/>
    <property type="evidence" value="ECO:0007669"/>
    <property type="project" value="UniProtKB-KW"/>
</dbReference>
<dbReference type="EMBL" id="JACXVP010000004">
    <property type="protein sequence ID" value="KAG5610558.1"/>
    <property type="molecule type" value="Genomic_DNA"/>
</dbReference>
<keyword evidence="3" id="KW-0862">Zinc</keyword>
<comment type="caution">
    <text evidence="6">The sequence shown here is derived from an EMBL/GenBank/DDBJ whole genome shotgun (WGS) entry which is preliminary data.</text>
</comment>
<accession>A0A9J5ZI97</accession>
<evidence type="ECO:0000256" key="4">
    <source>
        <dbReference type="PROSITE-ProRule" id="PRU00325"/>
    </source>
</evidence>
<dbReference type="InterPro" id="IPR006564">
    <property type="entry name" value="Znf_PMZ"/>
</dbReference>
<evidence type="ECO:0000256" key="2">
    <source>
        <dbReference type="ARBA" id="ARBA00022771"/>
    </source>
</evidence>
<dbReference type="InterPro" id="IPR007527">
    <property type="entry name" value="Znf_SWIM"/>
</dbReference>